<dbReference type="InterPro" id="IPR015422">
    <property type="entry name" value="PyrdxlP-dep_Trfase_small"/>
</dbReference>
<evidence type="ECO:0000256" key="5">
    <source>
        <dbReference type="ARBA" id="ARBA00023239"/>
    </source>
</evidence>
<protein>
    <submittedName>
        <fullName evidence="8">Glutamate or tyrosine decarboxylase</fullName>
    </submittedName>
</protein>
<feature type="modified residue" description="N6-(pyridoxal phosphate)lysine" evidence="6">
    <location>
        <position position="291"/>
    </location>
</feature>
<evidence type="ECO:0000256" key="1">
    <source>
        <dbReference type="ARBA" id="ARBA00001933"/>
    </source>
</evidence>
<dbReference type="InterPro" id="IPR010977">
    <property type="entry name" value="Aromatic_deC"/>
</dbReference>
<keyword evidence="4 6" id="KW-0663">Pyridoxal phosphate</keyword>
<reference evidence="9" key="1">
    <citation type="submission" date="2017-02" db="EMBL/GenBank/DDBJ databases">
        <authorList>
            <person name="Varghese N."/>
            <person name="Submissions S."/>
        </authorList>
    </citation>
    <scope>NUCLEOTIDE SEQUENCE [LARGE SCALE GENOMIC DNA]</scope>
    <source>
        <strain evidence="9">DSM 22224</strain>
    </source>
</reference>
<evidence type="ECO:0000256" key="6">
    <source>
        <dbReference type="PIRSR" id="PIRSR602129-50"/>
    </source>
</evidence>
<dbReference type="STRING" id="634771.SAMN04488128_1011463"/>
<dbReference type="InterPro" id="IPR015424">
    <property type="entry name" value="PyrdxlP-dep_Trfase"/>
</dbReference>
<evidence type="ECO:0000256" key="2">
    <source>
        <dbReference type="ARBA" id="ARBA00009533"/>
    </source>
</evidence>
<evidence type="ECO:0000313" key="9">
    <source>
        <dbReference type="Proteomes" id="UP000190367"/>
    </source>
</evidence>
<name>A0A1T4N7D1_9BACT</name>
<dbReference type="GO" id="GO:0016831">
    <property type="term" value="F:carboxy-lyase activity"/>
    <property type="evidence" value="ECO:0007669"/>
    <property type="project" value="UniProtKB-KW"/>
</dbReference>
<evidence type="ECO:0000256" key="4">
    <source>
        <dbReference type="ARBA" id="ARBA00022898"/>
    </source>
</evidence>
<evidence type="ECO:0000256" key="7">
    <source>
        <dbReference type="RuleBase" id="RU000382"/>
    </source>
</evidence>
<dbReference type="PANTHER" id="PTHR11999">
    <property type="entry name" value="GROUP II PYRIDOXAL-5-PHOSPHATE DECARBOXYLASE"/>
    <property type="match status" value="1"/>
</dbReference>
<evidence type="ECO:0000256" key="3">
    <source>
        <dbReference type="ARBA" id="ARBA00022793"/>
    </source>
</evidence>
<dbReference type="Pfam" id="PF00282">
    <property type="entry name" value="Pyridoxal_deC"/>
    <property type="match status" value="1"/>
</dbReference>
<comment type="cofactor">
    <cofactor evidence="1 6 7">
        <name>pyridoxal 5'-phosphate</name>
        <dbReference type="ChEBI" id="CHEBI:597326"/>
    </cofactor>
</comment>
<dbReference type="InterPro" id="IPR002129">
    <property type="entry name" value="PyrdxlP-dep_de-COase"/>
</dbReference>
<dbReference type="GO" id="GO:0006520">
    <property type="term" value="P:amino acid metabolic process"/>
    <property type="evidence" value="ECO:0007669"/>
    <property type="project" value="InterPro"/>
</dbReference>
<proteinExistence type="inferred from homology"/>
<dbReference type="GO" id="GO:0030170">
    <property type="term" value="F:pyridoxal phosphate binding"/>
    <property type="evidence" value="ECO:0007669"/>
    <property type="project" value="InterPro"/>
</dbReference>
<keyword evidence="9" id="KW-1185">Reference proteome</keyword>
<keyword evidence="3" id="KW-0210">Decarboxylase</keyword>
<dbReference type="OrthoDB" id="9803665at2"/>
<dbReference type="Gene3D" id="3.40.640.10">
    <property type="entry name" value="Type I PLP-dependent aspartate aminotransferase-like (Major domain)"/>
    <property type="match status" value="1"/>
</dbReference>
<dbReference type="InterPro" id="IPR015421">
    <property type="entry name" value="PyrdxlP-dep_Trfase_major"/>
</dbReference>
<dbReference type="EMBL" id="FUWZ01000001">
    <property type="protein sequence ID" value="SJZ75134.1"/>
    <property type="molecule type" value="Genomic_DNA"/>
</dbReference>
<sequence length="470" mass="51441">MKLQEDLKHTDRLLQLTKEFSSKFLSSLDRLAADKIIDMPVRQTLPAEGVGGVAALELFRQQYGNAITAGTGPRYWGFVTGGVTPAALMGDWLAATMDLNASDKGSAAFAIETETIALLKQLFGLPEAFLGCFVTGATMANLTGLALGRQWLGQQRGIDIGKQGMAGLQDLQVVSCVPHSSITKSMAMLGLGRDNVVKIPALPGRESVDIDALRAYLESRKGQPVIYVASAGTVNTVDFDDIAAIVELKKQYAFWLHIDAAFGGFAACSEHYRHLLNGWEQADSITIDAHKWLNVPYDAAMIFSRHPGLQVEVFQNAGAAYLGDPAENFNYINYVPENSRRMRALPAWFTLMAYGKDGYRHIVEENVALAQRLGDLLEKDPAFRLLAPVRMCVTCFTLNVPEEEQEVAVNRFLQALNASGAVCMTRTVYAGQPAIRAALVNWRTTANDIQLAYQTMKEVAATVLNQHTYA</sequence>
<dbReference type="AlphaFoldDB" id="A0A1T4N7D1"/>
<dbReference type="PANTHER" id="PTHR11999:SF70">
    <property type="entry name" value="MIP05841P"/>
    <property type="match status" value="1"/>
</dbReference>
<dbReference type="PROSITE" id="PS00392">
    <property type="entry name" value="DDC_GAD_HDC_YDC"/>
    <property type="match status" value="1"/>
</dbReference>
<organism evidence="8 9">
    <name type="scientific">Chitinophaga eiseniae</name>
    <dbReference type="NCBI Taxonomy" id="634771"/>
    <lineage>
        <taxon>Bacteria</taxon>
        <taxon>Pseudomonadati</taxon>
        <taxon>Bacteroidota</taxon>
        <taxon>Chitinophagia</taxon>
        <taxon>Chitinophagales</taxon>
        <taxon>Chitinophagaceae</taxon>
        <taxon>Chitinophaga</taxon>
    </lineage>
</organism>
<dbReference type="InterPro" id="IPR021115">
    <property type="entry name" value="Pyridoxal-P_BS"/>
</dbReference>
<comment type="similarity">
    <text evidence="2 7">Belongs to the group II decarboxylase family.</text>
</comment>
<dbReference type="GO" id="GO:0019752">
    <property type="term" value="P:carboxylic acid metabolic process"/>
    <property type="evidence" value="ECO:0007669"/>
    <property type="project" value="InterPro"/>
</dbReference>
<dbReference type="Gene3D" id="3.90.1150.10">
    <property type="entry name" value="Aspartate Aminotransferase, domain 1"/>
    <property type="match status" value="1"/>
</dbReference>
<accession>A0A1T4N7D1</accession>
<dbReference type="SUPFAM" id="SSF53383">
    <property type="entry name" value="PLP-dependent transferases"/>
    <property type="match status" value="1"/>
</dbReference>
<dbReference type="Proteomes" id="UP000190367">
    <property type="component" value="Unassembled WGS sequence"/>
</dbReference>
<evidence type="ECO:0000313" key="8">
    <source>
        <dbReference type="EMBL" id="SJZ75134.1"/>
    </source>
</evidence>
<gene>
    <name evidence="8" type="ORF">SAMN04488128_1011463</name>
</gene>
<keyword evidence="5 7" id="KW-0456">Lyase</keyword>
<dbReference type="PRINTS" id="PR00800">
    <property type="entry name" value="YHDCRBOXLASE"/>
</dbReference>